<gene>
    <name evidence="2" type="ORF">AAV94_12955</name>
</gene>
<feature type="transmembrane region" description="Helical" evidence="1">
    <location>
        <begin position="99"/>
        <end position="117"/>
    </location>
</feature>
<feature type="transmembrane region" description="Helical" evidence="1">
    <location>
        <begin position="6"/>
        <end position="23"/>
    </location>
</feature>
<keyword evidence="1" id="KW-1133">Transmembrane helix</keyword>
<organism evidence="2 3">
    <name type="scientific">Lampropedia cohaerens</name>
    <dbReference type="NCBI Taxonomy" id="1610491"/>
    <lineage>
        <taxon>Bacteria</taxon>
        <taxon>Pseudomonadati</taxon>
        <taxon>Pseudomonadota</taxon>
        <taxon>Betaproteobacteria</taxon>
        <taxon>Burkholderiales</taxon>
        <taxon>Comamonadaceae</taxon>
        <taxon>Lampropedia</taxon>
    </lineage>
</organism>
<dbReference type="RefSeq" id="WP_046742636.1">
    <property type="nucleotide sequence ID" value="NZ_LBNQ01000040.1"/>
</dbReference>
<evidence type="ECO:0000313" key="3">
    <source>
        <dbReference type="Proteomes" id="UP000050580"/>
    </source>
</evidence>
<evidence type="ECO:0000313" key="2">
    <source>
        <dbReference type="EMBL" id="KKW66971.1"/>
    </source>
</evidence>
<keyword evidence="1" id="KW-0812">Transmembrane</keyword>
<reference evidence="2 3" key="1">
    <citation type="submission" date="2015-05" db="EMBL/GenBank/DDBJ databases">
        <title>Draft genome sequence of Lampropedia sp. CT6, isolated from the microbial mat of a hot water spring, located at Manikaran, India.</title>
        <authorList>
            <person name="Tripathi C."/>
            <person name="Rani P."/>
            <person name="Mahato N.K."/>
            <person name="Lal R."/>
        </authorList>
    </citation>
    <scope>NUCLEOTIDE SEQUENCE [LARGE SCALE GENOMIC DNA]</scope>
    <source>
        <strain evidence="2 3">CT6</strain>
    </source>
</reference>
<dbReference type="InterPro" id="IPR008407">
    <property type="entry name" value="Brnchd-chn_aa_trnsp_AzlD"/>
</dbReference>
<evidence type="ECO:0000256" key="1">
    <source>
        <dbReference type="SAM" id="Phobius"/>
    </source>
</evidence>
<dbReference type="Pfam" id="PF05437">
    <property type="entry name" value="AzlD"/>
    <property type="match status" value="1"/>
</dbReference>
<accession>A0A0U1PWW5</accession>
<dbReference type="STRING" id="1610491.AAV94_12955"/>
<dbReference type="OrthoDB" id="8906758at2"/>
<keyword evidence="3" id="KW-1185">Reference proteome</keyword>
<protein>
    <recommendedName>
        <fullName evidence="4">Branched-chain amino acid transport</fullName>
    </recommendedName>
</protein>
<dbReference type="Proteomes" id="UP000050580">
    <property type="component" value="Unassembled WGS sequence"/>
</dbReference>
<feature type="transmembrane region" description="Helical" evidence="1">
    <location>
        <begin position="44"/>
        <end position="67"/>
    </location>
</feature>
<feature type="transmembrane region" description="Helical" evidence="1">
    <location>
        <begin position="73"/>
        <end position="92"/>
    </location>
</feature>
<dbReference type="AlphaFoldDB" id="A0A0U1PWW5"/>
<comment type="caution">
    <text evidence="2">The sequence shown here is derived from an EMBL/GenBank/DDBJ whole genome shotgun (WGS) entry which is preliminary data.</text>
</comment>
<evidence type="ECO:0008006" key="4">
    <source>
        <dbReference type="Google" id="ProtNLM"/>
    </source>
</evidence>
<keyword evidence="1" id="KW-0472">Membrane</keyword>
<sequence length="118" mass="12551">MNHAWWIVLLSGAGTFLLRWLPLRQALRASRAAPSGRQSAPARLLQALLAGVGAAAIGALLVVSLWGVTALPAWHAERIIACVLALAVVALLHRWLRTIAIPTLVGALVYGALTHWLA</sequence>
<name>A0A0U1PWW5_9BURK</name>
<dbReference type="EMBL" id="LBNQ01000040">
    <property type="protein sequence ID" value="KKW66971.1"/>
    <property type="molecule type" value="Genomic_DNA"/>
</dbReference>
<proteinExistence type="predicted"/>